<evidence type="ECO:0000256" key="1">
    <source>
        <dbReference type="ARBA" id="ARBA00011063"/>
    </source>
</evidence>
<dbReference type="InterPro" id="IPR036196">
    <property type="entry name" value="Ptyr_pPase_sf"/>
</dbReference>
<name>A0A0D8IYK9_9FIRM</name>
<dbReference type="PATRIC" id="fig|1550024.3.peg.2526"/>
<comment type="catalytic activity">
    <reaction evidence="5">
        <text>O-phospho-L-tyrosyl-[protein] + H2O = L-tyrosyl-[protein] + phosphate</text>
        <dbReference type="Rhea" id="RHEA:10684"/>
        <dbReference type="Rhea" id="RHEA-COMP:10136"/>
        <dbReference type="Rhea" id="RHEA-COMP:20101"/>
        <dbReference type="ChEBI" id="CHEBI:15377"/>
        <dbReference type="ChEBI" id="CHEBI:43474"/>
        <dbReference type="ChEBI" id="CHEBI:46858"/>
        <dbReference type="ChEBI" id="CHEBI:61978"/>
        <dbReference type="EC" id="3.1.3.48"/>
    </reaction>
</comment>
<comment type="similarity">
    <text evidence="1">Belongs to the low molecular weight phosphotyrosine protein phosphatase family.</text>
</comment>
<keyword evidence="3" id="KW-0378">Hydrolase</keyword>
<dbReference type="PANTHER" id="PTHR11717:SF7">
    <property type="entry name" value="LOW MOLECULAR WEIGHT PHOSPHOTYROSINE PROTEIN PHOSPHATASE"/>
    <property type="match status" value="1"/>
</dbReference>
<evidence type="ECO:0000256" key="3">
    <source>
        <dbReference type="ARBA" id="ARBA00022801"/>
    </source>
</evidence>
<reference evidence="8" key="1">
    <citation type="submission" date="2015-02" db="EMBL/GenBank/DDBJ databases">
        <title>A novel member of the family Ruminococcaceae isolated from human feces.</title>
        <authorList>
            <person name="Shkoporov A.N."/>
            <person name="Chaplin A.V."/>
            <person name="Motuzova O.V."/>
            <person name="Kafarskaia L.I."/>
            <person name="Khokhlova E.V."/>
            <person name="Efimov B.A."/>
        </authorList>
    </citation>
    <scope>NUCLEOTIDE SEQUENCE [LARGE SCALE GENOMIC DNA]</scope>
    <source>
        <strain evidence="8">585-1</strain>
    </source>
</reference>
<feature type="active site" description="Nucleophile" evidence="6">
    <location>
        <position position="8"/>
    </location>
</feature>
<protein>
    <recommendedName>
        <fullName evidence="2">protein-tyrosine-phosphatase</fullName>
        <ecNumber evidence="2">3.1.3.48</ecNumber>
    </recommendedName>
</protein>
<dbReference type="InterPro" id="IPR023485">
    <property type="entry name" value="Ptyr_pPase"/>
</dbReference>
<dbReference type="InterPro" id="IPR050438">
    <property type="entry name" value="LMW_PTPase"/>
</dbReference>
<feature type="active site" evidence="6">
    <location>
        <position position="14"/>
    </location>
</feature>
<keyword evidence="9" id="KW-1185">Reference proteome</keyword>
<evidence type="ECO:0000259" key="7">
    <source>
        <dbReference type="SMART" id="SM00226"/>
    </source>
</evidence>
<dbReference type="RefSeq" id="WP_050005553.1">
    <property type="nucleotide sequence ID" value="NZ_CAUBPW010000020.1"/>
</dbReference>
<evidence type="ECO:0000256" key="4">
    <source>
        <dbReference type="ARBA" id="ARBA00022912"/>
    </source>
</evidence>
<organism evidence="8 9">
    <name type="scientific">Ruthenibacterium lactatiformans</name>
    <dbReference type="NCBI Taxonomy" id="1550024"/>
    <lineage>
        <taxon>Bacteria</taxon>
        <taxon>Bacillati</taxon>
        <taxon>Bacillota</taxon>
        <taxon>Clostridia</taxon>
        <taxon>Eubacteriales</taxon>
        <taxon>Oscillospiraceae</taxon>
        <taxon>Ruthenibacterium</taxon>
    </lineage>
</organism>
<gene>
    <name evidence="8" type="ORF">TQ39_11080</name>
</gene>
<evidence type="ECO:0000256" key="6">
    <source>
        <dbReference type="PIRSR" id="PIRSR617867-1"/>
    </source>
</evidence>
<dbReference type="PANTHER" id="PTHR11717">
    <property type="entry name" value="LOW MOLECULAR WEIGHT PROTEIN TYROSINE PHOSPHATASE"/>
    <property type="match status" value="1"/>
</dbReference>
<proteinExistence type="inferred from homology"/>
<dbReference type="Pfam" id="PF01451">
    <property type="entry name" value="LMWPc"/>
    <property type="match status" value="1"/>
</dbReference>
<dbReference type="InterPro" id="IPR017867">
    <property type="entry name" value="Tyr_phospatase_low_mol_wt"/>
</dbReference>
<evidence type="ECO:0000256" key="2">
    <source>
        <dbReference type="ARBA" id="ARBA00013064"/>
    </source>
</evidence>
<dbReference type="PRINTS" id="PR00719">
    <property type="entry name" value="LMWPTPASE"/>
</dbReference>
<keyword evidence="4" id="KW-0904">Protein phosphatase</keyword>
<feature type="active site" description="Proton donor" evidence="6">
    <location>
        <position position="123"/>
    </location>
</feature>
<dbReference type="CDD" id="cd16343">
    <property type="entry name" value="LMWPTP"/>
    <property type="match status" value="1"/>
</dbReference>
<comment type="caution">
    <text evidence="8">The sequence shown here is derived from an EMBL/GenBank/DDBJ whole genome shotgun (WGS) entry which is preliminary data.</text>
</comment>
<dbReference type="GO" id="GO:0004725">
    <property type="term" value="F:protein tyrosine phosphatase activity"/>
    <property type="evidence" value="ECO:0007669"/>
    <property type="project" value="UniProtKB-EC"/>
</dbReference>
<dbReference type="EC" id="3.1.3.48" evidence="2"/>
<evidence type="ECO:0000313" key="9">
    <source>
        <dbReference type="Proteomes" id="UP000032483"/>
    </source>
</evidence>
<accession>A0A0D8IYK9</accession>
<dbReference type="SMART" id="SM00226">
    <property type="entry name" value="LMWPc"/>
    <property type="match status" value="1"/>
</dbReference>
<sequence length="156" mass="17484">MTKILFVCHGNICRSPMAEFVFREMAGKRGMGALFHAASAATSGEELGNPVHQGTREKLRAVGISCADKRAVRLRPDDYRAWDLLLGMDSYNLSNMRRIFGGDPERRMYRLLDYSAHPRDIADPWYTGDFDATYADVCEGCGALLEHLLRGGLRPE</sequence>
<evidence type="ECO:0000313" key="8">
    <source>
        <dbReference type="EMBL" id="KJF39594.1"/>
    </source>
</evidence>
<dbReference type="EMBL" id="JXXK01000015">
    <property type="protein sequence ID" value="KJF39594.1"/>
    <property type="molecule type" value="Genomic_DNA"/>
</dbReference>
<evidence type="ECO:0000256" key="5">
    <source>
        <dbReference type="ARBA" id="ARBA00051722"/>
    </source>
</evidence>
<dbReference type="SUPFAM" id="SSF52788">
    <property type="entry name" value="Phosphotyrosine protein phosphatases I"/>
    <property type="match status" value="1"/>
</dbReference>
<dbReference type="AlphaFoldDB" id="A0A0D8IYK9"/>
<dbReference type="Gene3D" id="3.40.50.2300">
    <property type="match status" value="1"/>
</dbReference>
<feature type="domain" description="Phosphotyrosine protein phosphatase I" evidence="7">
    <location>
        <begin position="2"/>
        <end position="147"/>
    </location>
</feature>
<dbReference type="Proteomes" id="UP000032483">
    <property type="component" value="Unassembled WGS sequence"/>
</dbReference>
<dbReference type="GeneID" id="42857125"/>